<protein>
    <submittedName>
        <fullName evidence="1">Uncharacterized protein</fullName>
    </submittedName>
</protein>
<evidence type="ECO:0000313" key="1">
    <source>
        <dbReference type="EMBL" id="KAI3796751.1"/>
    </source>
</evidence>
<gene>
    <name evidence="1" type="ORF">L1987_39435</name>
</gene>
<reference evidence="1 2" key="2">
    <citation type="journal article" date="2022" name="Mol. Ecol. Resour.">
        <title>The genomes of chicory, endive, great burdock and yacon provide insights into Asteraceae paleo-polyploidization history and plant inulin production.</title>
        <authorList>
            <person name="Fan W."/>
            <person name="Wang S."/>
            <person name="Wang H."/>
            <person name="Wang A."/>
            <person name="Jiang F."/>
            <person name="Liu H."/>
            <person name="Zhao H."/>
            <person name="Xu D."/>
            <person name="Zhang Y."/>
        </authorList>
    </citation>
    <scope>NUCLEOTIDE SEQUENCE [LARGE SCALE GENOMIC DNA]</scope>
    <source>
        <strain evidence="2">cv. Yunnan</strain>
        <tissue evidence="1">Leaves</tissue>
    </source>
</reference>
<dbReference type="Proteomes" id="UP001056120">
    <property type="component" value="Linkage Group LG12"/>
</dbReference>
<proteinExistence type="predicted"/>
<reference evidence="2" key="1">
    <citation type="journal article" date="2022" name="Mol. Ecol. Resour.">
        <title>The genomes of chicory, endive, great burdock and yacon provide insights into Asteraceae palaeo-polyploidization history and plant inulin production.</title>
        <authorList>
            <person name="Fan W."/>
            <person name="Wang S."/>
            <person name="Wang H."/>
            <person name="Wang A."/>
            <person name="Jiang F."/>
            <person name="Liu H."/>
            <person name="Zhao H."/>
            <person name="Xu D."/>
            <person name="Zhang Y."/>
        </authorList>
    </citation>
    <scope>NUCLEOTIDE SEQUENCE [LARGE SCALE GENOMIC DNA]</scope>
    <source>
        <strain evidence="2">cv. Yunnan</strain>
    </source>
</reference>
<organism evidence="1 2">
    <name type="scientific">Smallanthus sonchifolius</name>
    <dbReference type="NCBI Taxonomy" id="185202"/>
    <lineage>
        <taxon>Eukaryota</taxon>
        <taxon>Viridiplantae</taxon>
        <taxon>Streptophyta</taxon>
        <taxon>Embryophyta</taxon>
        <taxon>Tracheophyta</taxon>
        <taxon>Spermatophyta</taxon>
        <taxon>Magnoliopsida</taxon>
        <taxon>eudicotyledons</taxon>
        <taxon>Gunneridae</taxon>
        <taxon>Pentapetalae</taxon>
        <taxon>asterids</taxon>
        <taxon>campanulids</taxon>
        <taxon>Asterales</taxon>
        <taxon>Asteraceae</taxon>
        <taxon>Asteroideae</taxon>
        <taxon>Heliantheae alliance</taxon>
        <taxon>Millerieae</taxon>
        <taxon>Smallanthus</taxon>
    </lineage>
</organism>
<evidence type="ECO:0000313" key="2">
    <source>
        <dbReference type="Proteomes" id="UP001056120"/>
    </source>
</evidence>
<keyword evidence="2" id="KW-1185">Reference proteome</keyword>
<comment type="caution">
    <text evidence="1">The sequence shown here is derived from an EMBL/GenBank/DDBJ whole genome shotgun (WGS) entry which is preliminary data.</text>
</comment>
<name>A0ACB9HNC8_9ASTR</name>
<accession>A0ACB9HNC8</accession>
<dbReference type="EMBL" id="CM042029">
    <property type="protein sequence ID" value="KAI3796751.1"/>
    <property type="molecule type" value="Genomic_DNA"/>
</dbReference>
<sequence>MPSLIHGIAIRDHKLKSFNNLIPKNVRLALFNVTVIYKLYNKPIVGKRAVKTKDTNLIFDVKSKCHTVVNALRAIAEELGKRDWNFTLNPCGNNYNWATPNESVMDLYKNIVQCNCSGNVCHVKAITLQGQDLDGVLPPSLAKLPYIKAIDLARNYLNGTIPPEWASTKLEFLILNANNLSGELPMELNNLANLTDLRLTSNNFNGRIRSLESWKQLRKLRISDISGESSLFPNLSSMINMTRLYVTGNSLNGSVPRWLTNKVKNLCLHIVVDHCKFSDSTYSFLVRIELEVIIYAWPLHLPGIYSEATLSGMTQYNSVHINCGGIGATIGDKVYEADENQGGPSKFRQASEHWGFSSTGNVLDVDAYQYKVKNVSSLTMKDFELYTVARLSPHSITYYGRCLANGRYRVTLHFAEIVFRDNKSYHSLGRRAFDVYVQGAIKLKSFDIKNEARGVDKAVIRKIKNIHVTNKTLEIRFQYSGNGTTVVPSPGIFGPLISAISMESETKPGKTSTFVVIGGAVIAALCLTLIVVGIAWRRGYIRDKISREKDLRGLDLQTGTVFTYRQIKAATENFADSNKLGEGGFGSVYKYMENNSLAHALFGILLFSLHLT</sequence>